<accession>A0A163Z2L2</accession>
<dbReference type="Pfam" id="PF07070">
    <property type="entry name" value="Spo0M"/>
    <property type="match status" value="1"/>
</dbReference>
<name>A0A163Z2L2_9BACI</name>
<accession>A0A167YXK9</accession>
<reference evidence="1 2" key="1">
    <citation type="submission" date="2016-04" db="EMBL/GenBank/DDBJ databases">
        <title>Draft genome sequence of Aeribacillus pallidus 8m3 from petroleum reservoir.</title>
        <authorList>
            <person name="Poltaraus A.B."/>
            <person name="Nazina T.N."/>
            <person name="Tourova T.P."/>
            <person name="Malakho S.M."/>
            <person name="Korshunova A.V."/>
            <person name="Sokolova D.S."/>
        </authorList>
    </citation>
    <scope>NUCLEOTIDE SEQUENCE [LARGE SCALE GENOMIC DNA]</scope>
    <source>
        <strain evidence="1 2">8m3</strain>
    </source>
</reference>
<proteinExistence type="predicted"/>
<protein>
    <submittedName>
        <fullName evidence="1">Sporulation protein SpoOM</fullName>
    </submittedName>
</protein>
<dbReference type="InterPro" id="IPR009776">
    <property type="entry name" value="Spore_0_M"/>
</dbReference>
<dbReference type="Gene3D" id="2.60.40.640">
    <property type="match status" value="1"/>
</dbReference>
<gene>
    <name evidence="1" type="ORF">AZI98_18355</name>
</gene>
<dbReference type="PANTHER" id="PTHR40053:SF1">
    <property type="entry name" value="SPORULATION-CONTROL PROTEIN SPO0M"/>
    <property type="match status" value="1"/>
</dbReference>
<organism evidence="1 2">
    <name type="scientific">Aeribacillus pallidus</name>
    <dbReference type="NCBI Taxonomy" id="33936"/>
    <lineage>
        <taxon>Bacteria</taxon>
        <taxon>Bacillati</taxon>
        <taxon>Bacillota</taxon>
        <taxon>Bacilli</taxon>
        <taxon>Bacillales</taxon>
        <taxon>Bacillaceae</taxon>
        <taxon>Aeribacillus</taxon>
    </lineage>
</organism>
<dbReference type="PANTHER" id="PTHR40053">
    <property type="entry name" value="SPORULATION-CONTROL PROTEIN SPO0M"/>
    <property type="match status" value="1"/>
</dbReference>
<dbReference type="AlphaFoldDB" id="A0A163Z2L2"/>
<evidence type="ECO:0000313" key="1">
    <source>
        <dbReference type="EMBL" id="KZN94666.1"/>
    </source>
</evidence>
<comment type="caution">
    <text evidence="1">The sequence shown here is derived from an EMBL/GenBank/DDBJ whole genome shotgun (WGS) entry which is preliminary data.</text>
</comment>
<dbReference type="STRING" id="33936.AZI98_18355"/>
<dbReference type="RefSeq" id="WP_063389692.1">
    <property type="nucleotide sequence ID" value="NZ_LVHY01000109.1"/>
</dbReference>
<dbReference type="EMBL" id="LWBR01000079">
    <property type="protein sequence ID" value="KZN94666.1"/>
    <property type="molecule type" value="Genomic_DNA"/>
</dbReference>
<evidence type="ECO:0000313" key="2">
    <source>
        <dbReference type="Proteomes" id="UP000076476"/>
    </source>
</evidence>
<keyword evidence="2" id="KW-1185">Reference proteome</keyword>
<dbReference type="Proteomes" id="UP000076476">
    <property type="component" value="Unassembled WGS sequence"/>
</dbReference>
<dbReference type="InterPro" id="IPR014752">
    <property type="entry name" value="Arrestin-like_C"/>
</dbReference>
<dbReference type="OrthoDB" id="2351239at2"/>
<sequence>MSLFNKIFAGIGIGAAKVDTKLTSSTFYPGEEVKGIVVINGGNVEQKIDEIYLSVLTHYIKEVDDRREKRQAEIAKIQINKPFVILPNETKEIPFSFQLPLDTPITIGASKVWIHTGLDIKGAIDPKDTDYIDVVPGGLMKEVLNSINRIGFKLLQVENEAAPYRLRKRLPFIQEFEFYPTSGPFRGRLKELEIVFYSIGEHDIEMIMEIDRRARGLSGFLAEALDLDESYVRVRVSRQDVPNLDSKLINIIRQYS</sequence>